<proteinExistence type="predicted"/>
<gene>
    <name evidence="1" type="ORF">UFOPK3931_03168</name>
</gene>
<dbReference type="EMBL" id="CAFBOL010000143">
    <property type="protein sequence ID" value="CAB5017594.1"/>
    <property type="molecule type" value="Genomic_DNA"/>
</dbReference>
<dbReference type="AlphaFoldDB" id="A0A6J7QU25"/>
<organism evidence="1">
    <name type="scientific">freshwater metagenome</name>
    <dbReference type="NCBI Taxonomy" id="449393"/>
    <lineage>
        <taxon>unclassified sequences</taxon>
        <taxon>metagenomes</taxon>
        <taxon>ecological metagenomes</taxon>
    </lineage>
</organism>
<protein>
    <submittedName>
        <fullName evidence="1">Unannotated protein</fullName>
    </submittedName>
</protein>
<accession>A0A6J7QU25</accession>
<sequence>MCRQRGVGALRSGALVEQRAVGGGHHLVLEQRRRRLRAADTLHQIEKPLPARRCVGAFRSVRAEVRRGAIGNCLQDRLHLVDADLVDDLLHHPEGCVVTEPFSIAGPIGEVGVAPVVQRHPPRVVRGDLDRCVSGAAQLPDGEVRVHLREPFVQPAVGEPVAVEPRVRHLVQHDFLIEVLADLNLVLGGAEPPCIAVDVRRRGLAYGDGGVDRPRNADESLQFGDTLLDLRRDELLPLDVARP</sequence>
<name>A0A6J7QU25_9ZZZZ</name>
<evidence type="ECO:0000313" key="1">
    <source>
        <dbReference type="EMBL" id="CAB5017594.1"/>
    </source>
</evidence>
<reference evidence="1" key="1">
    <citation type="submission" date="2020-05" db="EMBL/GenBank/DDBJ databases">
        <authorList>
            <person name="Chiriac C."/>
            <person name="Salcher M."/>
            <person name="Ghai R."/>
            <person name="Kavagutti S V."/>
        </authorList>
    </citation>
    <scope>NUCLEOTIDE SEQUENCE</scope>
</reference>